<keyword evidence="2" id="KW-0732">Signal</keyword>
<dbReference type="SUPFAM" id="SSF58113">
    <property type="entry name" value="Apolipoprotein A-I"/>
    <property type="match status" value="1"/>
</dbReference>
<organism evidence="3 4">
    <name type="scientific">Kiloniella laminariae</name>
    <dbReference type="NCBI Taxonomy" id="454162"/>
    <lineage>
        <taxon>Bacteria</taxon>
        <taxon>Pseudomonadati</taxon>
        <taxon>Pseudomonadota</taxon>
        <taxon>Alphaproteobacteria</taxon>
        <taxon>Rhodospirillales</taxon>
        <taxon>Kiloniellaceae</taxon>
        <taxon>Kiloniella</taxon>
    </lineage>
</organism>
<dbReference type="EMBL" id="JAPWGY010000001">
    <property type="protein sequence ID" value="MCZ4279700.1"/>
    <property type="molecule type" value="Genomic_DNA"/>
</dbReference>
<evidence type="ECO:0000256" key="2">
    <source>
        <dbReference type="SAM" id="SignalP"/>
    </source>
</evidence>
<dbReference type="Gene3D" id="1.20.5.1230">
    <property type="entry name" value="Apolipoprotein A-I"/>
    <property type="match status" value="1"/>
</dbReference>
<sequence length="158" mass="17779">MKFKTLVPLLGFLTMFGGLSPAQAQTAADKATEATTLEQVQQDAAELMESIKGYSAEQRDEALADAQEGLDSLDREIDALETRIDKNWDEMDQAAREQARESLRALRKQRTELAQWYGEWKNSSADAWDEVKKGFSEAYQSLSDSWGEAVTEFDETTE</sequence>
<name>A0ABT4LF21_9PROT</name>
<comment type="caution">
    <text evidence="3">The sequence shown here is derived from an EMBL/GenBank/DDBJ whole genome shotgun (WGS) entry which is preliminary data.</text>
</comment>
<accession>A0ABT4LF21</accession>
<protein>
    <submittedName>
        <fullName evidence="3">Uncharacterized protein</fullName>
    </submittedName>
</protein>
<evidence type="ECO:0000313" key="3">
    <source>
        <dbReference type="EMBL" id="MCZ4279700.1"/>
    </source>
</evidence>
<evidence type="ECO:0000313" key="4">
    <source>
        <dbReference type="Proteomes" id="UP001069802"/>
    </source>
</evidence>
<feature type="chain" id="PRO_5045764353" evidence="2">
    <location>
        <begin position="25"/>
        <end position="158"/>
    </location>
</feature>
<evidence type="ECO:0000256" key="1">
    <source>
        <dbReference type="SAM" id="Coils"/>
    </source>
</evidence>
<feature type="signal peptide" evidence="2">
    <location>
        <begin position="1"/>
        <end position="24"/>
    </location>
</feature>
<dbReference type="RefSeq" id="WP_269421900.1">
    <property type="nucleotide sequence ID" value="NZ_JAPWGY010000001.1"/>
</dbReference>
<feature type="coiled-coil region" evidence="1">
    <location>
        <begin position="37"/>
        <end position="83"/>
    </location>
</feature>
<reference evidence="3" key="1">
    <citation type="submission" date="2022-12" db="EMBL/GenBank/DDBJ databases">
        <title>Bacterial isolates from different developmental stages of Nematostella vectensis.</title>
        <authorList>
            <person name="Fraune S."/>
        </authorList>
    </citation>
    <scope>NUCLEOTIDE SEQUENCE</scope>
    <source>
        <strain evidence="3">G21630-S1</strain>
    </source>
</reference>
<dbReference type="Proteomes" id="UP001069802">
    <property type="component" value="Unassembled WGS sequence"/>
</dbReference>
<proteinExistence type="predicted"/>
<keyword evidence="1" id="KW-0175">Coiled coil</keyword>
<keyword evidence="4" id="KW-1185">Reference proteome</keyword>
<gene>
    <name evidence="3" type="ORF">O4H49_02845</name>
</gene>